<dbReference type="GO" id="GO:0006508">
    <property type="term" value="P:proteolysis"/>
    <property type="evidence" value="ECO:0007669"/>
    <property type="project" value="UniProtKB-KW"/>
</dbReference>
<dbReference type="InterPro" id="IPR003653">
    <property type="entry name" value="Peptidase_C48_C"/>
</dbReference>
<keyword evidence="7" id="KW-1185">Reference proteome</keyword>
<evidence type="ECO:0000256" key="3">
    <source>
        <dbReference type="ARBA" id="ARBA00022801"/>
    </source>
</evidence>
<dbReference type="InterPro" id="IPR038765">
    <property type="entry name" value="Papain-like_cys_pep_sf"/>
</dbReference>
<name>A0A9N9IYG9_9GLOM</name>
<evidence type="ECO:0000256" key="1">
    <source>
        <dbReference type="ARBA" id="ARBA00005234"/>
    </source>
</evidence>
<dbReference type="Pfam" id="PF02902">
    <property type="entry name" value="Peptidase_C48"/>
    <property type="match status" value="1"/>
</dbReference>
<comment type="similarity">
    <text evidence="1">Belongs to the peptidase C48 family.</text>
</comment>
<evidence type="ECO:0000313" key="6">
    <source>
        <dbReference type="EMBL" id="CAG8754062.1"/>
    </source>
</evidence>
<protein>
    <submittedName>
        <fullName evidence="6">13287_t:CDS:1</fullName>
    </submittedName>
</protein>
<evidence type="ECO:0000313" key="7">
    <source>
        <dbReference type="Proteomes" id="UP000789759"/>
    </source>
</evidence>
<gene>
    <name evidence="6" type="ORF">CPELLU_LOCUS14895</name>
</gene>
<dbReference type="PANTHER" id="PTHR12606">
    <property type="entry name" value="SENTRIN/SUMO-SPECIFIC PROTEASE"/>
    <property type="match status" value="1"/>
</dbReference>
<evidence type="ECO:0000256" key="2">
    <source>
        <dbReference type="ARBA" id="ARBA00022670"/>
    </source>
</evidence>
<dbReference type="PROSITE" id="PS50600">
    <property type="entry name" value="ULP_PROTEASE"/>
    <property type="match status" value="1"/>
</dbReference>
<dbReference type="GO" id="GO:0016926">
    <property type="term" value="P:protein desumoylation"/>
    <property type="evidence" value="ECO:0007669"/>
    <property type="project" value="TreeGrafter"/>
</dbReference>
<dbReference type="SUPFAM" id="SSF53098">
    <property type="entry name" value="Ribonuclease H-like"/>
    <property type="match status" value="1"/>
</dbReference>
<dbReference type="AlphaFoldDB" id="A0A9N9IYG9"/>
<comment type="caution">
    <text evidence="6">The sequence shown here is derived from an EMBL/GenBank/DDBJ whole genome shotgun (WGS) entry which is preliminary data.</text>
</comment>
<keyword evidence="4" id="KW-0788">Thiol protease</keyword>
<feature type="domain" description="Ubiquitin-like protease family profile" evidence="5">
    <location>
        <begin position="32"/>
        <end position="202"/>
    </location>
</feature>
<dbReference type="EMBL" id="CAJVQA010018454">
    <property type="protein sequence ID" value="CAG8754062.1"/>
    <property type="molecule type" value="Genomic_DNA"/>
</dbReference>
<dbReference type="Gene3D" id="3.40.395.10">
    <property type="entry name" value="Adenoviral Proteinase, Chain A"/>
    <property type="match status" value="1"/>
</dbReference>
<dbReference type="GO" id="GO:0016929">
    <property type="term" value="F:deSUMOylase activity"/>
    <property type="evidence" value="ECO:0007669"/>
    <property type="project" value="TreeGrafter"/>
</dbReference>
<proteinExistence type="inferred from homology"/>
<dbReference type="SUPFAM" id="SSF54001">
    <property type="entry name" value="Cysteine proteinases"/>
    <property type="match status" value="1"/>
</dbReference>
<organism evidence="6 7">
    <name type="scientific">Cetraspora pellucida</name>
    <dbReference type="NCBI Taxonomy" id="1433469"/>
    <lineage>
        <taxon>Eukaryota</taxon>
        <taxon>Fungi</taxon>
        <taxon>Fungi incertae sedis</taxon>
        <taxon>Mucoromycota</taxon>
        <taxon>Glomeromycotina</taxon>
        <taxon>Glomeromycetes</taxon>
        <taxon>Diversisporales</taxon>
        <taxon>Gigasporaceae</taxon>
        <taxon>Cetraspora</taxon>
    </lineage>
</organism>
<keyword evidence="2" id="KW-0645">Protease</keyword>
<evidence type="ECO:0000256" key="4">
    <source>
        <dbReference type="ARBA" id="ARBA00022807"/>
    </source>
</evidence>
<dbReference type="PANTHER" id="PTHR12606:SF141">
    <property type="entry name" value="GH15225P-RELATED"/>
    <property type="match status" value="1"/>
</dbReference>
<feature type="non-terminal residue" evidence="6">
    <location>
        <position position="1"/>
    </location>
</feature>
<reference evidence="6" key="1">
    <citation type="submission" date="2021-06" db="EMBL/GenBank/DDBJ databases">
        <authorList>
            <person name="Kallberg Y."/>
            <person name="Tangrot J."/>
            <person name="Rosling A."/>
        </authorList>
    </citation>
    <scope>NUCLEOTIDE SEQUENCE</scope>
    <source>
        <strain evidence="6">FL966</strain>
    </source>
</reference>
<dbReference type="OrthoDB" id="1939479at2759"/>
<keyword evidence="3" id="KW-0378">Hydrolase</keyword>
<accession>A0A9N9IYG9</accession>
<evidence type="ECO:0000259" key="5">
    <source>
        <dbReference type="PROSITE" id="PS50600"/>
    </source>
</evidence>
<dbReference type="GO" id="GO:0005634">
    <property type="term" value="C:nucleus"/>
    <property type="evidence" value="ECO:0007669"/>
    <property type="project" value="TreeGrafter"/>
</dbReference>
<sequence length="581" mass="67843">MLPPDEIAYSKQSILELQEYLEENNNIVINSDILTTKKIKELLDPWAWLTSDHINTYFSMLNTKHPQIHAFPSYFYTKLTANHEYNYDGVRRWTKRTCIFDKAIVFIPINFSDSHWVLAVLRMGQRIIEIWDSLGGQRHKKSIRENVNQYLRDEYRDKTQSKIIKAKEFEKWPVKMKFRTGKTPQMDANSCGVFICFFARLLAEGYEDDEIFDILFNHNVVEHYREFFERYTALELLDNKEVEVEKVSCKFEDCDTEYVWLGSTSNCITHLRDIYQITKESLKNTLVKAKQQMIYQIILDIGELDKHHESDIVESVNSDLNKFKINCQNVFFITTDNESNVRFAVQQMGLKEVNKIISKCKALISILSKEKKHRQLYEAQLQITSGLKEPLDVIKDVDTRAETIGPYISSSEEFELLEELIEVLFPFDEYPILGFMTPILEELACRLRYFIGQNSMTILVKDTILDNLIECALQHTTIQNMCQQFNKLCSIQTSNDNLTSINDNNPSLTSSYQHKKTKISAFFMHLHTENSNVEPNEFDQYCELPSIALDEESSRRYLAVPASSVPSEHLFSDARNHVMDK</sequence>
<dbReference type="InterPro" id="IPR012337">
    <property type="entry name" value="RNaseH-like_sf"/>
</dbReference>
<dbReference type="Proteomes" id="UP000789759">
    <property type="component" value="Unassembled WGS sequence"/>
</dbReference>